<evidence type="ECO:0000256" key="1">
    <source>
        <dbReference type="ARBA" id="ARBA00004651"/>
    </source>
</evidence>
<feature type="transmembrane region" description="Helical" evidence="8">
    <location>
        <begin position="12"/>
        <end position="31"/>
    </location>
</feature>
<name>A0A2K9N8D0_9PROT</name>
<keyword evidence="6 8" id="KW-1133">Transmembrane helix</keyword>
<feature type="transmembrane region" description="Helical" evidence="8">
    <location>
        <begin position="179"/>
        <end position="210"/>
    </location>
</feature>
<evidence type="ECO:0000313" key="10">
    <source>
        <dbReference type="EMBL" id="AUN29403.1"/>
    </source>
</evidence>
<evidence type="ECO:0000256" key="2">
    <source>
        <dbReference type="ARBA" id="ARBA00022475"/>
    </source>
</evidence>
<feature type="transmembrane region" description="Helical" evidence="8">
    <location>
        <begin position="290"/>
        <end position="318"/>
    </location>
</feature>
<dbReference type="GO" id="GO:0005886">
    <property type="term" value="C:plasma membrane"/>
    <property type="evidence" value="ECO:0007669"/>
    <property type="project" value="UniProtKB-SubCell"/>
</dbReference>
<feature type="transmembrane region" description="Helical" evidence="8">
    <location>
        <begin position="330"/>
        <end position="351"/>
    </location>
</feature>
<feature type="transmembrane region" description="Helical" evidence="8">
    <location>
        <begin position="230"/>
        <end position="248"/>
    </location>
</feature>
<keyword evidence="2" id="KW-1003">Cell membrane</keyword>
<dbReference type="PANTHER" id="PTHR33908">
    <property type="entry name" value="MANNOSYLTRANSFERASE YKCB-RELATED"/>
    <property type="match status" value="1"/>
</dbReference>
<keyword evidence="5 8" id="KW-0812">Transmembrane</keyword>
<dbReference type="GO" id="GO:0009103">
    <property type="term" value="P:lipopolysaccharide biosynthetic process"/>
    <property type="evidence" value="ECO:0007669"/>
    <property type="project" value="UniProtKB-ARBA"/>
</dbReference>
<accession>A0A2K9N8D0</accession>
<evidence type="ECO:0000256" key="8">
    <source>
        <dbReference type="SAM" id="Phobius"/>
    </source>
</evidence>
<dbReference type="Proteomes" id="UP000234752">
    <property type="component" value="Chromosome eg_1"/>
</dbReference>
<organism evidence="10 11">
    <name type="scientific">Niveispirillum cyanobacteriorum</name>
    <dbReference type="NCBI Taxonomy" id="1612173"/>
    <lineage>
        <taxon>Bacteria</taxon>
        <taxon>Pseudomonadati</taxon>
        <taxon>Pseudomonadota</taxon>
        <taxon>Alphaproteobacteria</taxon>
        <taxon>Rhodospirillales</taxon>
        <taxon>Azospirillaceae</taxon>
        <taxon>Niveispirillum</taxon>
    </lineage>
</organism>
<protein>
    <recommendedName>
        <fullName evidence="9">Glycosyltransferase RgtA/B/C/D-like domain-containing protein</fullName>
    </recommendedName>
</protein>
<dbReference type="PANTHER" id="PTHR33908:SF11">
    <property type="entry name" value="MEMBRANE PROTEIN"/>
    <property type="match status" value="1"/>
</dbReference>
<feature type="transmembrane region" description="Helical" evidence="8">
    <location>
        <begin position="125"/>
        <end position="144"/>
    </location>
</feature>
<evidence type="ECO:0000256" key="5">
    <source>
        <dbReference type="ARBA" id="ARBA00022692"/>
    </source>
</evidence>
<dbReference type="EMBL" id="CP025611">
    <property type="protein sequence ID" value="AUN29403.1"/>
    <property type="molecule type" value="Genomic_DNA"/>
</dbReference>
<evidence type="ECO:0000256" key="7">
    <source>
        <dbReference type="ARBA" id="ARBA00023136"/>
    </source>
</evidence>
<dbReference type="GO" id="GO:0016763">
    <property type="term" value="F:pentosyltransferase activity"/>
    <property type="evidence" value="ECO:0007669"/>
    <property type="project" value="TreeGrafter"/>
</dbReference>
<keyword evidence="7 8" id="KW-0472">Membrane</keyword>
<feature type="domain" description="Glycosyltransferase RgtA/B/C/D-like" evidence="9">
    <location>
        <begin position="99"/>
        <end position="221"/>
    </location>
</feature>
<dbReference type="Pfam" id="PF13231">
    <property type="entry name" value="PMT_2"/>
    <property type="match status" value="1"/>
</dbReference>
<evidence type="ECO:0000256" key="6">
    <source>
        <dbReference type="ARBA" id="ARBA00022989"/>
    </source>
</evidence>
<evidence type="ECO:0000313" key="11">
    <source>
        <dbReference type="Proteomes" id="UP000234752"/>
    </source>
</evidence>
<gene>
    <name evidence="10" type="ORF">C0V82_03485</name>
</gene>
<evidence type="ECO:0000256" key="4">
    <source>
        <dbReference type="ARBA" id="ARBA00022679"/>
    </source>
</evidence>
<evidence type="ECO:0000259" key="9">
    <source>
        <dbReference type="Pfam" id="PF13231"/>
    </source>
</evidence>
<keyword evidence="3" id="KW-0328">Glycosyltransferase</keyword>
<dbReference type="InterPro" id="IPR038731">
    <property type="entry name" value="RgtA/B/C-like"/>
</dbReference>
<dbReference type="KEGG" id="ncb:C0V82_03485"/>
<comment type="subcellular location">
    <subcellularLocation>
        <location evidence="1">Cell membrane</location>
        <topology evidence="1">Multi-pass membrane protein</topology>
    </subcellularLocation>
</comment>
<sequence>MGPSGARDEGPSNFWDIVAQLILAGALLFVASTFKQYGITWDEPLHLENGRRALDWYLSLGEDQRVLGFQNLYLYGALYDTVTAVAGILLPFDAYETRRLVGGLVGVAGLAAVRAQARTLAGPRAGALAVLLLALTPEWMGQSFANPKDVPFATAAAWMGLYQIRLIRDLPRQQMRTLLAYGIAFGAALGIRVGGIVLIGPLGIACLYWLFLRLRERPLGTALWEGVTAAARLLPAFALAWMIMLAFWPWAQLDPISRPLEALAGFSHFPLEFSFPFAGRTLVTTDLPWWYVPVAFAVKLPEITLAGIAVAAVMAVRALRRPLAILPERIGLVAAILLPPLIVIVTGAVLYDGIRHLLFLLPPLSVAAAIGLDRLAGYLTTPTVTDRLPMASRIAGGMLVLWAGWQTLTITRLHPYEAIWYNALVGGVRGAEGRFELDYWGSPLSEAADRLRNLVVGQEGGGAVAHPYRIRICGPHDSALHYLPPTWKAPKDGQGEADFYIAFTRGQCGPVPEGRELLRVERMGVVLAYVLDLRDKP</sequence>
<reference evidence="10 11" key="1">
    <citation type="submission" date="2017-12" db="EMBL/GenBank/DDBJ databases">
        <title>Genomes of bacteria within cyanobacterial aggregates.</title>
        <authorList>
            <person name="Cai H."/>
        </authorList>
    </citation>
    <scope>NUCLEOTIDE SEQUENCE [LARGE SCALE GENOMIC DNA]</scope>
    <source>
        <strain evidence="10 11">TH16</strain>
    </source>
</reference>
<keyword evidence="4" id="KW-0808">Transferase</keyword>
<dbReference type="AlphaFoldDB" id="A0A2K9N8D0"/>
<dbReference type="InterPro" id="IPR050297">
    <property type="entry name" value="LipidA_mod_glycosyltrf_83"/>
</dbReference>
<keyword evidence="11" id="KW-1185">Reference proteome</keyword>
<evidence type="ECO:0000256" key="3">
    <source>
        <dbReference type="ARBA" id="ARBA00022676"/>
    </source>
</evidence>
<proteinExistence type="predicted"/>